<dbReference type="SUPFAM" id="SSF46626">
    <property type="entry name" value="Cytochrome c"/>
    <property type="match status" value="1"/>
</dbReference>
<evidence type="ECO:0000313" key="7">
    <source>
        <dbReference type="Proteomes" id="UP000265926"/>
    </source>
</evidence>
<dbReference type="AlphaFoldDB" id="A0A399T792"/>
<keyword evidence="7" id="KW-1185">Reference proteome</keyword>
<dbReference type="PROSITE" id="PS51257">
    <property type="entry name" value="PROKAR_LIPOPROTEIN"/>
    <property type="match status" value="1"/>
</dbReference>
<dbReference type="PROSITE" id="PS51007">
    <property type="entry name" value="CYTC"/>
    <property type="match status" value="1"/>
</dbReference>
<dbReference type="InterPro" id="IPR036909">
    <property type="entry name" value="Cyt_c-like_dom_sf"/>
</dbReference>
<organism evidence="6 7">
    <name type="scientific">Maribellus luteus</name>
    <dbReference type="NCBI Taxonomy" id="2305463"/>
    <lineage>
        <taxon>Bacteria</taxon>
        <taxon>Pseudomonadati</taxon>
        <taxon>Bacteroidota</taxon>
        <taxon>Bacteroidia</taxon>
        <taxon>Marinilabiliales</taxon>
        <taxon>Prolixibacteraceae</taxon>
        <taxon>Maribellus</taxon>
    </lineage>
</organism>
<dbReference type="PANTHER" id="PTHR40394:SF2">
    <property type="entry name" value="QUINOL:CYTOCHROME C OXIDOREDUCTASE MEMBRANE PROTEIN"/>
    <property type="match status" value="1"/>
</dbReference>
<dbReference type="EMBL" id="QWGR01000002">
    <property type="protein sequence ID" value="RIJ50047.1"/>
    <property type="molecule type" value="Genomic_DNA"/>
</dbReference>
<dbReference type="Gene3D" id="1.10.760.10">
    <property type="entry name" value="Cytochrome c-like domain"/>
    <property type="match status" value="1"/>
</dbReference>
<name>A0A399T792_9BACT</name>
<dbReference type="GO" id="GO:0009055">
    <property type="term" value="F:electron transfer activity"/>
    <property type="evidence" value="ECO:0007669"/>
    <property type="project" value="InterPro"/>
</dbReference>
<dbReference type="InterPro" id="IPR009056">
    <property type="entry name" value="Cyt_c-like_dom"/>
</dbReference>
<sequence>MSIETKSDTMNFIKKTRFSFAFLLFAFAFTSCDYDRRATGWQYFDDMVESSAYESYTPNPNFKDGKTMQPPVAGTIPRGMMPYPYQKTDEDRALAAQTLVSEVPLTEDNLTRGKKQYDIYCAQCHGEKGDGQGQLFVRKKYTYPPASLLSEKMRANPEADIYHVITVGYGIMAEHGSMLSPDDRWKIAMYIKNELQK</sequence>
<dbReference type="Proteomes" id="UP000265926">
    <property type="component" value="Unassembled WGS sequence"/>
</dbReference>
<keyword evidence="3 4" id="KW-0408">Iron</keyword>
<comment type="caution">
    <text evidence="6">The sequence shown here is derived from an EMBL/GenBank/DDBJ whole genome shotgun (WGS) entry which is preliminary data.</text>
</comment>
<gene>
    <name evidence="6" type="ORF">D1614_04690</name>
</gene>
<dbReference type="OrthoDB" id="9796771at2"/>
<dbReference type="GO" id="GO:0046872">
    <property type="term" value="F:metal ion binding"/>
    <property type="evidence" value="ECO:0007669"/>
    <property type="project" value="UniProtKB-KW"/>
</dbReference>
<protein>
    <submittedName>
        <fullName evidence="6">Cytochrome c</fullName>
    </submittedName>
</protein>
<dbReference type="GO" id="GO:0020037">
    <property type="term" value="F:heme binding"/>
    <property type="evidence" value="ECO:0007669"/>
    <property type="project" value="InterPro"/>
</dbReference>
<proteinExistence type="predicted"/>
<evidence type="ECO:0000256" key="4">
    <source>
        <dbReference type="PROSITE-ProRule" id="PRU00433"/>
    </source>
</evidence>
<keyword evidence="1 4" id="KW-0349">Heme</keyword>
<feature type="domain" description="Cytochrome c" evidence="5">
    <location>
        <begin position="108"/>
        <end position="195"/>
    </location>
</feature>
<dbReference type="Pfam" id="PF13442">
    <property type="entry name" value="Cytochrome_CBB3"/>
    <property type="match status" value="1"/>
</dbReference>
<accession>A0A399T792</accession>
<evidence type="ECO:0000256" key="3">
    <source>
        <dbReference type="ARBA" id="ARBA00023004"/>
    </source>
</evidence>
<keyword evidence="2 4" id="KW-0479">Metal-binding</keyword>
<evidence type="ECO:0000313" key="6">
    <source>
        <dbReference type="EMBL" id="RIJ50047.1"/>
    </source>
</evidence>
<dbReference type="PANTHER" id="PTHR40394">
    <property type="entry name" value="LIPOPROTEIN-RELATED"/>
    <property type="match status" value="1"/>
</dbReference>
<reference evidence="6 7" key="1">
    <citation type="submission" date="2018-08" db="EMBL/GenBank/DDBJ databases">
        <title>Pallidiluteibacterium maritimus gen. nov., sp. nov., isolated from coastal sediment.</title>
        <authorList>
            <person name="Zhou L.Y."/>
        </authorList>
    </citation>
    <scope>NUCLEOTIDE SEQUENCE [LARGE SCALE GENOMIC DNA]</scope>
    <source>
        <strain evidence="6 7">XSD2</strain>
    </source>
</reference>
<evidence type="ECO:0000259" key="5">
    <source>
        <dbReference type="PROSITE" id="PS51007"/>
    </source>
</evidence>
<evidence type="ECO:0000256" key="2">
    <source>
        <dbReference type="ARBA" id="ARBA00022723"/>
    </source>
</evidence>
<evidence type="ECO:0000256" key="1">
    <source>
        <dbReference type="ARBA" id="ARBA00022617"/>
    </source>
</evidence>